<name>A0AB34G2Q3_9HYPO</name>
<dbReference type="PANTHER" id="PTHR47332:SF6">
    <property type="entry name" value="SET DOMAIN-CONTAINING PROTEIN"/>
    <property type="match status" value="1"/>
</dbReference>
<protein>
    <submittedName>
        <fullName evidence="3">SET domain-containingprotein</fullName>
    </submittedName>
</protein>
<dbReference type="SUPFAM" id="SSF82199">
    <property type="entry name" value="SET domain"/>
    <property type="match status" value="1"/>
</dbReference>
<evidence type="ECO:0000313" key="4">
    <source>
        <dbReference type="Proteomes" id="UP001163105"/>
    </source>
</evidence>
<sequence length="479" mass="52968">MWAELVAPLLFLCGLTSAVHVGVTNLSHGDICPRSPLQSIACRRPVVYELGKELRNLTEVTSPWTFPPQCVTPIDGSAPLCVFTSQEFDNGRGISIVTSPRLATNIQSLKSFEQSGKLTEAGRLVATPFEVRDLPGRGKGGIANTTLHRGDRLLAATPALLIDTRLYLVLSQMEGIELERIAVRQLPQRASEMFWELHNQPRTGSVRDRISVNAFAVDVGGGTFSGVVLETSRFNHDCRPNTGYYFDEETLTHYTHASTDIAPGTEISVTYISPLGPRVHRQRQLGRAWGFKCTCSQCSMHPKMVKQSDMRVAHINNMTELVFTWHARFSNIIERPDALDQDSEPPMGPYDGPDLDQRQKAKYEAAHAQHLENIRRRVDAMPVLTVAEAIETSEAIISLLHQERLHVYASDIHLVASMAYCAEGRGAQAIKHAQLSLETGLVHEGLDDALHEDIMQISENPASHPCWQKKAAVEAALSS</sequence>
<dbReference type="PANTHER" id="PTHR47332">
    <property type="entry name" value="SET DOMAIN-CONTAINING PROTEIN 5"/>
    <property type="match status" value="1"/>
</dbReference>
<comment type="caution">
    <text evidence="3">The sequence shown here is derived from an EMBL/GenBank/DDBJ whole genome shotgun (WGS) entry which is preliminary data.</text>
</comment>
<feature type="domain" description="SET" evidence="2">
    <location>
        <begin position="127"/>
        <end position="272"/>
    </location>
</feature>
<dbReference type="Proteomes" id="UP001163105">
    <property type="component" value="Unassembled WGS sequence"/>
</dbReference>
<keyword evidence="4" id="KW-1185">Reference proteome</keyword>
<feature type="chain" id="PRO_5044293667" evidence="1">
    <location>
        <begin position="19"/>
        <end position="479"/>
    </location>
</feature>
<dbReference type="InterPro" id="IPR011990">
    <property type="entry name" value="TPR-like_helical_dom_sf"/>
</dbReference>
<dbReference type="AlphaFoldDB" id="A0AB34G2Q3"/>
<evidence type="ECO:0000313" key="3">
    <source>
        <dbReference type="EMBL" id="KAJ6445429.1"/>
    </source>
</evidence>
<dbReference type="CDD" id="cd20071">
    <property type="entry name" value="SET_SMYD"/>
    <property type="match status" value="1"/>
</dbReference>
<dbReference type="PROSITE" id="PS50280">
    <property type="entry name" value="SET"/>
    <property type="match status" value="1"/>
</dbReference>
<accession>A0AB34G2Q3</accession>
<dbReference type="EMBL" id="JAQHRD010000001">
    <property type="protein sequence ID" value="KAJ6445429.1"/>
    <property type="molecule type" value="Genomic_DNA"/>
</dbReference>
<gene>
    <name evidence="3" type="ORF">O9K51_00190</name>
</gene>
<dbReference type="Gene3D" id="2.170.270.10">
    <property type="entry name" value="SET domain"/>
    <property type="match status" value="1"/>
</dbReference>
<proteinExistence type="predicted"/>
<reference evidence="3" key="1">
    <citation type="submission" date="2023-01" db="EMBL/GenBank/DDBJ databases">
        <title>The growth and conidiation of Purpureocillium lavendulum are regulated by nitrogen source and histone H3K14 acetylation.</title>
        <authorList>
            <person name="Tang P."/>
            <person name="Han J."/>
            <person name="Zhang C."/>
            <person name="Tang P."/>
            <person name="Qi F."/>
            <person name="Zhang K."/>
            <person name="Liang L."/>
        </authorList>
    </citation>
    <scope>NUCLEOTIDE SEQUENCE</scope>
    <source>
        <strain evidence="3">YMF1.00683</strain>
    </source>
</reference>
<feature type="signal peptide" evidence="1">
    <location>
        <begin position="1"/>
        <end position="18"/>
    </location>
</feature>
<dbReference type="Pfam" id="PF00856">
    <property type="entry name" value="SET"/>
    <property type="match status" value="1"/>
</dbReference>
<organism evidence="3 4">
    <name type="scientific">Purpureocillium lavendulum</name>
    <dbReference type="NCBI Taxonomy" id="1247861"/>
    <lineage>
        <taxon>Eukaryota</taxon>
        <taxon>Fungi</taxon>
        <taxon>Dikarya</taxon>
        <taxon>Ascomycota</taxon>
        <taxon>Pezizomycotina</taxon>
        <taxon>Sordariomycetes</taxon>
        <taxon>Hypocreomycetidae</taxon>
        <taxon>Hypocreales</taxon>
        <taxon>Ophiocordycipitaceae</taxon>
        <taxon>Purpureocillium</taxon>
    </lineage>
</organism>
<keyword evidence="1" id="KW-0732">Signal</keyword>
<dbReference type="InterPro" id="IPR046341">
    <property type="entry name" value="SET_dom_sf"/>
</dbReference>
<dbReference type="InterPro" id="IPR053185">
    <property type="entry name" value="SET_domain_protein"/>
</dbReference>
<dbReference type="Gene3D" id="1.25.40.10">
    <property type="entry name" value="Tetratricopeptide repeat domain"/>
    <property type="match status" value="1"/>
</dbReference>
<evidence type="ECO:0000256" key="1">
    <source>
        <dbReference type="SAM" id="SignalP"/>
    </source>
</evidence>
<evidence type="ECO:0000259" key="2">
    <source>
        <dbReference type="PROSITE" id="PS50280"/>
    </source>
</evidence>
<dbReference type="InterPro" id="IPR001214">
    <property type="entry name" value="SET_dom"/>
</dbReference>